<gene>
    <name evidence="1" type="ORF">F2Q65_01905</name>
</gene>
<evidence type="ECO:0000313" key="2">
    <source>
        <dbReference type="Proteomes" id="UP000322981"/>
    </source>
</evidence>
<keyword evidence="2" id="KW-1185">Reference proteome</keyword>
<dbReference type="RefSeq" id="WP_150089858.1">
    <property type="nucleotide sequence ID" value="NZ_JBFUOH010000013.1"/>
</dbReference>
<dbReference type="InterPro" id="IPR029063">
    <property type="entry name" value="SAM-dependent_MTases_sf"/>
</dbReference>
<dbReference type="SUPFAM" id="SSF53335">
    <property type="entry name" value="S-adenosyl-L-methionine-dependent methyltransferases"/>
    <property type="match status" value="1"/>
</dbReference>
<accession>A0A5M8FU31</accession>
<reference evidence="1 2" key="1">
    <citation type="submission" date="2019-09" db="EMBL/GenBank/DDBJ databases">
        <title>Whole-genome sequence of the purple sulfur bacterium Thiohalocapsa marina DSM 19078.</title>
        <authorList>
            <person name="Kyndt J.A."/>
            <person name="Meyer T.E."/>
        </authorList>
    </citation>
    <scope>NUCLEOTIDE SEQUENCE [LARGE SCALE GENOMIC DNA]</scope>
    <source>
        <strain evidence="1 2">DSM 19078</strain>
    </source>
</reference>
<protein>
    <submittedName>
        <fullName evidence="1">Class I SAM-dependent methyltransferase</fullName>
    </submittedName>
</protein>
<dbReference type="GO" id="GO:0008168">
    <property type="term" value="F:methyltransferase activity"/>
    <property type="evidence" value="ECO:0007669"/>
    <property type="project" value="UniProtKB-KW"/>
</dbReference>
<keyword evidence="1" id="KW-0489">Methyltransferase</keyword>
<dbReference type="OrthoDB" id="9810247at2"/>
<name>A0A5M8FU31_9GAMM</name>
<proteinExistence type="predicted"/>
<dbReference type="Gene3D" id="3.40.50.150">
    <property type="entry name" value="Vaccinia Virus protein VP39"/>
    <property type="match status" value="1"/>
</dbReference>
<dbReference type="GO" id="GO:0032259">
    <property type="term" value="P:methylation"/>
    <property type="evidence" value="ECO:0007669"/>
    <property type="project" value="UniProtKB-KW"/>
</dbReference>
<organism evidence="1 2">
    <name type="scientific">Thiohalocapsa marina</name>
    <dbReference type="NCBI Taxonomy" id="424902"/>
    <lineage>
        <taxon>Bacteria</taxon>
        <taxon>Pseudomonadati</taxon>
        <taxon>Pseudomonadota</taxon>
        <taxon>Gammaproteobacteria</taxon>
        <taxon>Chromatiales</taxon>
        <taxon>Chromatiaceae</taxon>
        <taxon>Thiohalocapsa</taxon>
    </lineage>
</organism>
<comment type="caution">
    <text evidence="1">The sequence shown here is derived from an EMBL/GenBank/DDBJ whole genome shotgun (WGS) entry which is preliminary data.</text>
</comment>
<evidence type="ECO:0000313" key="1">
    <source>
        <dbReference type="EMBL" id="KAA6187305.1"/>
    </source>
</evidence>
<dbReference type="Pfam" id="PF13489">
    <property type="entry name" value="Methyltransf_23"/>
    <property type="match status" value="1"/>
</dbReference>
<dbReference type="Proteomes" id="UP000322981">
    <property type="component" value="Unassembled WGS sequence"/>
</dbReference>
<dbReference type="EMBL" id="VWXX01000002">
    <property type="protein sequence ID" value="KAA6187305.1"/>
    <property type="molecule type" value="Genomic_DNA"/>
</dbReference>
<dbReference type="AlphaFoldDB" id="A0A5M8FU31"/>
<keyword evidence="1" id="KW-0808">Transferase</keyword>
<sequence>MDVKELAMLGEEVDHHWYYRAKAKAMMAYLGKASPELVLDVGAGSGFFSKYLLSHTSAAQALCVDINYERETDVLVCGKKISYRRSAEDLEADLVLFMDVLEHVDDDVGLLRSYVENVPAQTRFLISVPAFQWLWSGHDEFLEHRRRYTLQGLEAIVAKSGLVPVQGAYFYGLLLPIAVVPRLLQKLNVNHDGPRNQLKRHHPYINKLLEFVCDIELPLMRHNRIAGLTAFCLAVKPTPKV</sequence>